<dbReference type="AlphaFoldDB" id="A0A2S7WR08"/>
<dbReference type="Proteomes" id="UP000238882">
    <property type="component" value="Unassembled WGS sequence"/>
</dbReference>
<organism evidence="2 3">
    <name type="scientific">Polaribacter porphyrae</name>
    <dbReference type="NCBI Taxonomy" id="1137780"/>
    <lineage>
        <taxon>Bacteria</taxon>
        <taxon>Pseudomonadati</taxon>
        <taxon>Bacteroidota</taxon>
        <taxon>Flavobacteriia</taxon>
        <taxon>Flavobacteriales</taxon>
        <taxon>Flavobacteriaceae</taxon>
    </lineage>
</organism>
<comment type="caution">
    <text evidence="2">The sequence shown here is derived from an EMBL/GenBank/DDBJ whole genome shotgun (WGS) entry which is preliminary data.</text>
</comment>
<sequence length="229" mass="26014">MKFKIHLLLALVLLISSCENNDVSIDQDNLLLGNWVAPIYDGETTTFERSGSLPDEAYGISFKQDGSFLERTSGFCGTPPLTFFNVEGNFELNESLVQISTNSYPSFFQWRIVELSEKKLIVKRELSEQEKEHRALMDLFSEIENMAYITCNNSNDWAFTAYGSKACGGPQGYIPYSKNINTTLFFEKIEAYTKAEKEFNIKWGIISNCAIVNPPKSVTCNNRFPILNY</sequence>
<dbReference type="EMBL" id="MSCN01000001">
    <property type="protein sequence ID" value="PQJ80023.1"/>
    <property type="molecule type" value="Genomic_DNA"/>
</dbReference>
<proteinExistence type="predicted"/>
<keyword evidence="3" id="KW-1185">Reference proteome</keyword>
<dbReference type="RefSeq" id="WP_105016620.1">
    <property type="nucleotide sequence ID" value="NZ_MSCN01000001.1"/>
</dbReference>
<dbReference type="PROSITE" id="PS51257">
    <property type="entry name" value="PROKAR_LIPOPROTEIN"/>
    <property type="match status" value="1"/>
</dbReference>
<reference evidence="2 3" key="1">
    <citation type="submission" date="2016-12" db="EMBL/GenBank/DDBJ databases">
        <title>Trade-off between light-utilization and light-protection in marine flavobacteria.</title>
        <authorList>
            <person name="Kumagai Y."/>
            <person name="Yoshizawa S."/>
            <person name="Kogure K."/>
            <person name="Iwasaki W."/>
        </authorList>
    </citation>
    <scope>NUCLEOTIDE SEQUENCE [LARGE SCALE GENOMIC DNA]</scope>
    <source>
        <strain evidence="2 3">NBRC 108759</strain>
    </source>
</reference>
<protein>
    <recommendedName>
        <fullName evidence="4">Lipocalin-like domain-containing protein</fullName>
    </recommendedName>
</protein>
<evidence type="ECO:0000313" key="3">
    <source>
        <dbReference type="Proteomes" id="UP000238882"/>
    </source>
</evidence>
<accession>A0A2S7WR08</accession>
<dbReference type="OrthoDB" id="5526158at2"/>
<name>A0A2S7WR08_9FLAO</name>
<evidence type="ECO:0008006" key="4">
    <source>
        <dbReference type="Google" id="ProtNLM"/>
    </source>
</evidence>
<feature type="signal peptide" evidence="1">
    <location>
        <begin position="1"/>
        <end position="21"/>
    </location>
</feature>
<feature type="chain" id="PRO_5015776941" description="Lipocalin-like domain-containing protein" evidence="1">
    <location>
        <begin position="22"/>
        <end position="229"/>
    </location>
</feature>
<evidence type="ECO:0000313" key="2">
    <source>
        <dbReference type="EMBL" id="PQJ80023.1"/>
    </source>
</evidence>
<keyword evidence="1" id="KW-0732">Signal</keyword>
<evidence type="ECO:0000256" key="1">
    <source>
        <dbReference type="SAM" id="SignalP"/>
    </source>
</evidence>
<gene>
    <name evidence="2" type="ORF">BTO18_12950</name>
</gene>